<feature type="compositionally biased region" description="Low complexity" evidence="1">
    <location>
        <begin position="63"/>
        <end position="73"/>
    </location>
</feature>
<feature type="region of interest" description="Disordered" evidence="1">
    <location>
        <begin position="143"/>
        <end position="188"/>
    </location>
</feature>
<dbReference type="PANTHER" id="PTHR23246:SF24">
    <property type="entry name" value="MYB DNA-BINDING DOMAIN-CONTAINING PROTEIN"/>
    <property type="match status" value="1"/>
</dbReference>
<comment type="caution">
    <text evidence="4">The sequence shown here is derived from an EMBL/GenBank/DDBJ whole genome shotgun (WGS) entry which is preliminary data.</text>
</comment>
<feature type="region of interest" description="Disordered" evidence="1">
    <location>
        <begin position="310"/>
        <end position="417"/>
    </location>
</feature>
<feature type="domain" description="Myb-like" evidence="2">
    <location>
        <begin position="178"/>
        <end position="227"/>
    </location>
</feature>
<reference evidence="4 5" key="1">
    <citation type="submission" date="2017-03" db="EMBL/GenBank/DDBJ databases">
        <title>Genomes of endolithic fungi from Antarctica.</title>
        <authorList>
            <person name="Coleine C."/>
            <person name="Masonjones S."/>
            <person name="Stajich J.E."/>
        </authorList>
    </citation>
    <scope>NUCLEOTIDE SEQUENCE [LARGE SCALE GENOMIC DNA]</scope>
    <source>
        <strain evidence="4 5">CCFEE 5311</strain>
    </source>
</reference>
<feature type="compositionally biased region" description="Polar residues" evidence="1">
    <location>
        <begin position="326"/>
        <end position="339"/>
    </location>
</feature>
<name>A0A4U0USG6_9PEZI</name>
<feature type="domain" description="HTH myb-type" evidence="3">
    <location>
        <begin position="177"/>
        <end position="231"/>
    </location>
</feature>
<evidence type="ECO:0000256" key="1">
    <source>
        <dbReference type="SAM" id="MobiDB-lite"/>
    </source>
</evidence>
<feature type="compositionally biased region" description="Pro residues" evidence="1">
    <location>
        <begin position="96"/>
        <end position="112"/>
    </location>
</feature>
<evidence type="ECO:0000313" key="4">
    <source>
        <dbReference type="EMBL" id="TKA38904.1"/>
    </source>
</evidence>
<dbReference type="AlphaFoldDB" id="A0A4U0USG6"/>
<dbReference type="EMBL" id="NAJP01000042">
    <property type="protein sequence ID" value="TKA38904.1"/>
    <property type="molecule type" value="Genomic_DNA"/>
</dbReference>
<protein>
    <recommendedName>
        <fullName evidence="6">Myb-like domain-containing protein</fullName>
    </recommendedName>
</protein>
<dbReference type="Pfam" id="PF00249">
    <property type="entry name" value="Myb_DNA-binding"/>
    <property type="match status" value="1"/>
</dbReference>
<feature type="compositionally biased region" description="Pro residues" evidence="1">
    <location>
        <begin position="143"/>
        <end position="152"/>
    </location>
</feature>
<dbReference type="SMART" id="SM00717">
    <property type="entry name" value="SANT"/>
    <property type="match status" value="1"/>
</dbReference>
<evidence type="ECO:0000313" key="5">
    <source>
        <dbReference type="Proteomes" id="UP000310066"/>
    </source>
</evidence>
<feature type="region of interest" description="Disordered" evidence="1">
    <location>
        <begin position="52"/>
        <end position="113"/>
    </location>
</feature>
<evidence type="ECO:0000259" key="3">
    <source>
        <dbReference type="PROSITE" id="PS51294"/>
    </source>
</evidence>
<evidence type="ECO:0008006" key="6">
    <source>
        <dbReference type="Google" id="ProtNLM"/>
    </source>
</evidence>
<gene>
    <name evidence="4" type="ORF">B0A54_09953</name>
</gene>
<proteinExistence type="predicted"/>
<dbReference type="STRING" id="329885.A0A4U0USG6"/>
<dbReference type="InterPro" id="IPR053095">
    <property type="entry name" value="Actin-binding/GATA_Znf"/>
</dbReference>
<dbReference type="InterPro" id="IPR001005">
    <property type="entry name" value="SANT/Myb"/>
</dbReference>
<dbReference type="SUPFAM" id="SSF46689">
    <property type="entry name" value="Homeodomain-like"/>
    <property type="match status" value="1"/>
</dbReference>
<dbReference type="Proteomes" id="UP000310066">
    <property type="component" value="Unassembled WGS sequence"/>
</dbReference>
<feature type="compositionally biased region" description="Low complexity" evidence="1">
    <location>
        <begin position="81"/>
        <end position="95"/>
    </location>
</feature>
<dbReference type="PANTHER" id="PTHR23246">
    <property type="entry name" value="NEW-GLUE PROTEIN"/>
    <property type="match status" value="1"/>
</dbReference>
<dbReference type="CDD" id="cd00167">
    <property type="entry name" value="SANT"/>
    <property type="match status" value="1"/>
</dbReference>
<dbReference type="InterPro" id="IPR009057">
    <property type="entry name" value="Homeodomain-like_sf"/>
</dbReference>
<accession>A0A4U0USG6</accession>
<dbReference type="PROSITE" id="PS50090">
    <property type="entry name" value="MYB_LIKE"/>
    <property type="match status" value="1"/>
</dbReference>
<feature type="compositionally biased region" description="Low complexity" evidence="1">
    <location>
        <begin position="375"/>
        <end position="398"/>
    </location>
</feature>
<dbReference type="InterPro" id="IPR017930">
    <property type="entry name" value="Myb_dom"/>
</dbReference>
<dbReference type="OrthoDB" id="2350934at2759"/>
<dbReference type="PROSITE" id="PS51294">
    <property type="entry name" value="HTH_MYB"/>
    <property type="match status" value="1"/>
</dbReference>
<organism evidence="4 5">
    <name type="scientific">Friedmanniomyces endolithicus</name>
    <dbReference type="NCBI Taxonomy" id="329885"/>
    <lineage>
        <taxon>Eukaryota</taxon>
        <taxon>Fungi</taxon>
        <taxon>Dikarya</taxon>
        <taxon>Ascomycota</taxon>
        <taxon>Pezizomycotina</taxon>
        <taxon>Dothideomycetes</taxon>
        <taxon>Dothideomycetidae</taxon>
        <taxon>Mycosphaerellales</taxon>
        <taxon>Teratosphaeriaceae</taxon>
        <taxon>Friedmanniomyces</taxon>
    </lineage>
</organism>
<sequence>MAINNHSLPQIMVRQITTAALRLFPDTALPCTCAGYEASPAAKVDINTLLEERPPSASSPGNTSTASRTSSTSRIKREPDTAPTSTISSATTPVPLSGPPLEPPFAPQPTPHYPMMQTLHYPPYPPAGPPMYPPIAGYSPYPPGPMPDPRLPPLSLSHVVGPSNKRLAPPQPLPGESPAKKKQSKWSADEDAAIVELRGSGMKWEDVSRHLAGRSAISCRLRFQNYLERRAEWDEEKKNKLARLYERFKKDMWEKIAKEMQLPWRAAEAMHWQIGEVEMAQRANVPMFHLAGQAAISGGQPGAVGETTIGTASPSSATIPGLTGPYSHTHNHSLPQLPQSYPHPISPEQARLRRNSNGSTPSAAEALRRRADSARSVPTPSSLTRTLLPPLGDLTGTPAQTRYTLPPVVTSPETGRR</sequence>
<dbReference type="Gene3D" id="1.10.10.60">
    <property type="entry name" value="Homeodomain-like"/>
    <property type="match status" value="1"/>
</dbReference>
<evidence type="ECO:0000259" key="2">
    <source>
        <dbReference type="PROSITE" id="PS50090"/>
    </source>
</evidence>